<dbReference type="InterPro" id="IPR031330">
    <property type="entry name" value="Gly_Hdrlase_35_cat"/>
</dbReference>
<organism evidence="6">
    <name type="scientific">Medioppia subpectinata</name>
    <dbReference type="NCBI Taxonomy" id="1979941"/>
    <lineage>
        <taxon>Eukaryota</taxon>
        <taxon>Metazoa</taxon>
        <taxon>Ecdysozoa</taxon>
        <taxon>Arthropoda</taxon>
        <taxon>Chelicerata</taxon>
        <taxon>Arachnida</taxon>
        <taxon>Acari</taxon>
        <taxon>Acariformes</taxon>
        <taxon>Sarcoptiformes</taxon>
        <taxon>Oribatida</taxon>
        <taxon>Brachypylina</taxon>
        <taxon>Oppioidea</taxon>
        <taxon>Oppiidae</taxon>
        <taxon>Medioppia</taxon>
    </lineage>
</organism>
<dbReference type="InterPro" id="IPR001944">
    <property type="entry name" value="Glycoside_Hdrlase_35"/>
</dbReference>
<feature type="signal peptide" evidence="4">
    <location>
        <begin position="1"/>
        <end position="20"/>
    </location>
</feature>
<dbReference type="SUPFAM" id="SSF51445">
    <property type="entry name" value="(Trans)glycosidases"/>
    <property type="match status" value="2"/>
</dbReference>
<keyword evidence="2" id="KW-0378">Hydrolase</keyword>
<feature type="domain" description="Glycoside hydrolase 35 catalytic" evidence="5">
    <location>
        <begin position="83"/>
        <end position="340"/>
    </location>
</feature>
<proteinExistence type="inferred from homology"/>
<dbReference type="InterPro" id="IPR019801">
    <property type="entry name" value="Glyco_hydro_35_CS"/>
</dbReference>
<evidence type="ECO:0000256" key="4">
    <source>
        <dbReference type="SAM" id="SignalP"/>
    </source>
</evidence>
<keyword evidence="7" id="KW-1185">Reference proteome</keyword>
<name>A0A7R9KU79_9ACAR</name>
<dbReference type="EMBL" id="CAJPIZ010006966">
    <property type="protein sequence ID" value="CAG2109956.1"/>
    <property type="molecule type" value="Genomic_DNA"/>
</dbReference>
<protein>
    <recommendedName>
        <fullName evidence="5">Glycoside hydrolase 35 catalytic domain-containing protein</fullName>
    </recommendedName>
</protein>
<dbReference type="AlphaFoldDB" id="A0A7R9KU79"/>
<keyword evidence="3" id="KW-0326">Glycosidase</keyword>
<dbReference type="PRINTS" id="PR00742">
    <property type="entry name" value="GLHYDRLASE35"/>
</dbReference>
<dbReference type="PROSITE" id="PS01182">
    <property type="entry name" value="GLYCOSYL_HYDROL_F35"/>
    <property type="match status" value="1"/>
</dbReference>
<evidence type="ECO:0000256" key="2">
    <source>
        <dbReference type="ARBA" id="ARBA00022801"/>
    </source>
</evidence>
<accession>A0A7R9KU79</accession>
<dbReference type="FunFam" id="3.20.20.80:FF:000115">
    <property type="entry name" value="Beta-galactosidase"/>
    <property type="match status" value="1"/>
</dbReference>
<gene>
    <name evidence="6" type="ORF">OSB1V03_LOCUS9942</name>
</gene>
<keyword evidence="4" id="KW-0732">Signal</keyword>
<dbReference type="InterPro" id="IPR017853">
    <property type="entry name" value="GH"/>
</dbReference>
<evidence type="ECO:0000259" key="5">
    <source>
        <dbReference type="Pfam" id="PF01301"/>
    </source>
</evidence>
<evidence type="ECO:0000256" key="3">
    <source>
        <dbReference type="ARBA" id="ARBA00023295"/>
    </source>
</evidence>
<feature type="non-terminal residue" evidence="6">
    <location>
        <position position="1"/>
    </location>
</feature>
<dbReference type="Proteomes" id="UP000759131">
    <property type="component" value="Unassembled WGS sequence"/>
</dbReference>
<comment type="similarity">
    <text evidence="1">Belongs to the glycosyl hydrolase 35 family.</text>
</comment>
<sequence length="340" mass="39147">MKLSVILCAVLVAIIGGTDGKLPTNYEYYTAGGIKSGLRADSEHFTLNGKQITLFSGSLHYFRLPHEYWKDRLLKFRAAGLNTYWKDRLLKFRAAGLNTVQTYSPWNLHEETPGHWDFETGFLNLKGFLQAAKEADMFVVYRPGPYICAEWEMGGYPAWFLRDPHIRLRSNYKPYMEAVGRYFTKVLSLIDEYQFTKGGPVIAMQFENEFGGIHNADDKEYFQFMRTTIESHGFKELLINCDSGMNAANAMKTALPGILETDNFNSDSLKNLNALRKAQPNKPLHVTEFWPGWFDKWSEKGHHRMDVNRFEKEVTDVLFNANSSINFYMFFGGTNFGFMN</sequence>
<evidence type="ECO:0000256" key="1">
    <source>
        <dbReference type="ARBA" id="ARBA00009809"/>
    </source>
</evidence>
<dbReference type="OrthoDB" id="6494933at2759"/>
<evidence type="ECO:0000313" key="7">
    <source>
        <dbReference type="Proteomes" id="UP000759131"/>
    </source>
</evidence>
<reference evidence="6" key="1">
    <citation type="submission" date="2020-11" db="EMBL/GenBank/DDBJ databases">
        <authorList>
            <person name="Tran Van P."/>
        </authorList>
    </citation>
    <scope>NUCLEOTIDE SEQUENCE</scope>
</reference>
<dbReference type="PANTHER" id="PTHR23421">
    <property type="entry name" value="BETA-GALACTOSIDASE RELATED"/>
    <property type="match status" value="1"/>
</dbReference>
<feature type="chain" id="PRO_5035591832" description="Glycoside hydrolase 35 catalytic domain-containing protein" evidence="4">
    <location>
        <begin position="21"/>
        <end position="340"/>
    </location>
</feature>
<dbReference type="GO" id="GO:0004553">
    <property type="term" value="F:hydrolase activity, hydrolyzing O-glycosyl compounds"/>
    <property type="evidence" value="ECO:0007669"/>
    <property type="project" value="InterPro"/>
</dbReference>
<dbReference type="GO" id="GO:0005975">
    <property type="term" value="P:carbohydrate metabolic process"/>
    <property type="evidence" value="ECO:0007669"/>
    <property type="project" value="InterPro"/>
</dbReference>
<dbReference type="EMBL" id="OC861541">
    <property type="protein sequence ID" value="CAD7629526.1"/>
    <property type="molecule type" value="Genomic_DNA"/>
</dbReference>
<evidence type="ECO:0000313" key="6">
    <source>
        <dbReference type="EMBL" id="CAD7629526.1"/>
    </source>
</evidence>
<dbReference type="Gene3D" id="3.20.20.80">
    <property type="entry name" value="Glycosidases"/>
    <property type="match status" value="2"/>
</dbReference>
<dbReference type="Pfam" id="PF01301">
    <property type="entry name" value="Glyco_hydro_35"/>
    <property type="match status" value="1"/>
</dbReference>